<organism evidence="3 4">
    <name type="scientific">Gluconobacter aidae</name>
    <dbReference type="NCBI Taxonomy" id="2662454"/>
    <lineage>
        <taxon>Bacteria</taxon>
        <taxon>Pseudomonadati</taxon>
        <taxon>Pseudomonadota</taxon>
        <taxon>Alphaproteobacteria</taxon>
        <taxon>Acetobacterales</taxon>
        <taxon>Acetobacteraceae</taxon>
        <taxon>Gluconobacter</taxon>
    </lineage>
</organism>
<dbReference type="SUPFAM" id="SSF53756">
    <property type="entry name" value="UDP-Glycosyltransferase/glycogen phosphorylase"/>
    <property type="match status" value="1"/>
</dbReference>
<name>A0A7X1SRK7_9PROT</name>
<dbReference type="InterPro" id="IPR002201">
    <property type="entry name" value="Glyco_trans_9"/>
</dbReference>
<dbReference type="GO" id="GO:0005829">
    <property type="term" value="C:cytosol"/>
    <property type="evidence" value="ECO:0007669"/>
    <property type="project" value="TreeGrafter"/>
</dbReference>
<comment type="caution">
    <text evidence="3">The sequence shown here is derived from an EMBL/GenBank/DDBJ whole genome shotgun (WGS) entry which is preliminary data.</text>
</comment>
<evidence type="ECO:0000256" key="2">
    <source>
        <dbReference type="ARBA" id="ARBA00022679"/>
    </source>
</evidence>
<dbReference type="EMBL" id="WIPH01000039">
    <property type="protein sequence ID" value="MQR99916.1"/>
    <property type="molecule type" value="Genomic_DNA"/>
</dbReference>
<dbReference type="RefSeq" id="WP_153431551.1">
    <property type="nucleotide sequence ID" value="NZ_WIPH01000039.1"/>
</dbReference>
<gene>
    <name evidence="3" type="ORF">GFJ39_12110</name>
</gene>
<accession>A0A7X1SRK7</accession>
<dbReference type="SUPFAM" id="SSF48452">
    <property type="entry name" value="TPR-like"/>
    <property type="match status" value="1"/>
</dbReference>
<reference evidence="3 4" key="1">
    <citation type="submission" date="2019-10" db="EMBL/GenBank/DDBJ databases">
        <title>Gluconobacter aidae sp. nov., a novel species of acetic acid bacteria isolated in Thailand.</title>
        <authorList>
            <person name="Yukphan P."/>
            <person name="Charoenyingcharoen P."/>
            <person name="Malimas S."/>
            <person name="Muramatsu Y."/>
            <person name="Nakagawa Y."/>
            <person name="Tanasupawat S."/>
            <person name="Yamada Y."/>
        </authorList>
    </citation>
    <scope>NUCLEOTIDE SEQUENCE [LARGE SCALE GENOMIC DNA]</scope>
    <source>
        <strain evidence="3 4">AC10</strain>
    </source>
</reference>
<proteinExistence type="predicted"/>
<dbReference type="PANTHER" id="PTHR30160">
    <property type="entry name" value="TETRAACYLDISACCHARIDE 4'-KINASE-RELATED"/>
    <property type="match status" value="1"/>
</dbReference>
<dbReference type="InterPro" id="IPR011990">
    <property type="entry name" value="TPR-like_helical_dom_sf"/>
</dbReference>
<keyword evidence="1" id="KW-0328">Glycosyltransferase</keyword>
<keyword evidence="4" id="KW-1185">Reference proteome</keyword>
<dbReference type="Pfam" id="PF01075">
    <property type="entry name" value="Glyco_transf_9"/>
    <property type="match status" value="1"/>
</dbReference>
<dbReference type="Gene3D" id="1.25.40.10">
    <property type="entry name" value="Tetratricopeptide repeat domain"/>
    <property type="match status" value="1"/>
</dbReference>
<dbReference type="GO" id="GO:0009244">
    <property type="term" value="P:lipopolysaccharide core region biosynthetic process"/>
    <property type="evidence" value="ECO:0007669"/>
    <property type="project" value="TreeGrafter"/>
</dbReference>
<evidence type="ECO:0000313" key="3">
    <source>
        <dbReference type="EMBL" id="MQR99916.1"/>
    </source>
</evidence>
<dbReference type="InterPro" id="IPR051199">
    <property type="entry name" value="LPS_LOS_Heptosyltrfase"/>
</dbReference>
<dbReference type="AlphaFoldDB" id="A0A7X1SRK7"/>
<dbReference type="Proteomes" id="UP000432209">
    <property type="component" value="Unassembled WGS sequence"/>
</dbReference>
<dbReference type="GO" id="GO:0008713">
    <property type="term" value="F:ADP-heptose-lipopolysaccharide heptosyltransferase activity"/>
    <property type="evidence" value="ECO:0007669"/>
    <property type="project" value="TreeGrafter"/>
</dbReference>
<protein>
    <submittedName>
        <fullName evidence="3">Uncharacterized protein</fullName>
    </submittedName>
</protein>
<sequence>MSATISAGKWRSEVQKMADRARDGGDYLAAAELYEKVISLGGPLSLSMAAGHMRKEAKDFVAAERHYQSVRDANPDDPEIYMQLGHFYKTVGRYGDAQRHYMLALQKHYPNFDEVRHELRAIHESDELSREQERRNSLEDAGFKGLVSERLFPRRLDQLQRDYHETFIISRLGNHRKTSSGKGRVIRGVDAVRGHIITSMLCDSIDIFLDDDLIYSAPLQVVPLRWEKKPSNLRKYVFNAWIDFSDFPVGKHEIVLCANPLQGEPREGIEWQREKIILAARLSKGYDEQSPALIPPLDPESSLSVVEQVNRLPSLVRKVTPGSFPGKLDTIAIIRPDQLGDMVITLPAVRRIRELAPKSRIVGLLSPANADLAATLGVFDDIVVIRFPDDKYQDRRVMDKRAQEAFAAQCKPYNFDLAIDFLYSEHANKLLPLTGASVTMTVARSDQIEDLEVVFDGRSPSGGLSLSPLAHTARARALSEALALWLDNNARPLPRTKPNAEPLARYGLSENDRYVVLHTGSSFAQFLRWPHYPELTVRLLKEGYKVVYMGSDEQQKARLPAEALEDGRIVYLDRKIPFDDLDALLSCATLMIGNDSGPKHWASLRGTRVVSLHPGRDDLREWGQVFGGVVLARRVPCAGCGIRYDETECGQDFACIRQITIEEVLREALALSP</sequence>
<dbReference type="PANTHER" id="PTHR30160:SF1">
    <property type="entry name" value="LIPOPOLYSACCHARIDE 1,2-N-ACETYLGLUCOSAMINETRANSFERASE-RELATED"/>
    <property type="match status" value="1"/>
</dbReference>
<keyword evidence="2" id="KW-0808">Transferase</keyword>
<dbReference type="Gene3D" id="3.40.50.2000">
    <property type="entry name" value="Glycogen Phosphorylase B"/>
    <property type="match status" value="2"/>
</dbReference>
<dbReference type="CDD" id="cd03789">
    <property type="entry name" value="GT9_LPS_heptosyltransferase"/>
    <property type="match status" value="1"/>
</dbReference>
<evidence type="ECO:0000256" key="1">
    <source>
        <dbReference type="ARBA" id="ARBA00022676"/>
    </source>
</evidence>
<evidence type="ECO:0000313" key="4">
    <source>
        <dbReference type="Proteomes" id="UP000432209"/>
    </source>
</evidence>